<sequence length="193" mass="21765">MATSIPLTQISMPGHRAPTAGFEAPFEMLDACHERVERMLKLLARMQQRLLVRGWDESVAQAAHDVMRYFDLAAPQHHEDEERHVFPPLLDKGDDVLVAMVKKLQADHREMERSWVAVREVLASLTEPPPAGWTRISPEQAEVLGHFTGLYRHHLDDEDGLIYPAARAQMSAEALRAMSGDMMQRRGLEPPAG</sequence>
<dbReference type="CDD" id="cd12108">
    <property type="entry name" value="Hr-like"/>
    <property type="match status" value="1"/>
</dbReference>
<accession>A0ABU1WKT5</accession>
<feature type="domain" description="Hemerythrin-like" evidence="1">
    <location>
        <begin position="25"/>
        <end position="166"/>
    </location>
</feature>
<gene>
    <name evidence="2" type="ORF">J2W49_001860</name>
</gene>
<dbReference type="RefSeq" id="WP_310314721.1">
    <property type="nucleotide sequence ID" value="NZ_JAVDWU010000003.1"/>
</dbReference>
<dbReference type="Proteomes" id="UP001265700">
    <property type="component" value="Unassembled WGS sequence"/>
</dbReference>
<keyword evidence="3" id="KW-1185">Reference proteome</keyword>
<reference evidence="2 3" key="1">
    <citation type="submission" date="2023-07" db="EMBL/GenBank/DDBJ databases">
        <title>Sorghum-associated microbial communities from plants grown in Nebraska, USA.</title>
        <authorList>
            <person name="Schachtman D."/>
        </authorList>
    </citation>
    <scope>NUCLEOTIDE SEQUENCE [LARGE SCALE GENOMIC DNA]</scope>
    <source>
        <strain evidence="2 3">4249</strain>
    </source>
</reference>
<protein>
    <submittedName>
        <fullName evidence="2">Hemerythrin-like domain-containing protein</fullName>
    </submittedName>
</protein>
<dbReference type="Pfam" id="PF01814">
    <property type="entry name" value="Hemerythrin"/>
    <property type="match status" value="1"/>
</dbReference>
<evidence type="ECO:0000259" key="1">
    <source>
        <dbReference type="Pfam" id="PF01814"/>
    </source>
</evidence>
<dbReference type="Gene3D" id="1.20.120.520">
    <property type="entry name" value="nmb1532 protein domain like"/>
    <property type="match status" value="1"/>
</dbReference>
<proteinExistence type="predicted"/>
<evidence type="ECO:0000313" key="2">
    <source>
        <dbReference type="EMBL" id="MDR7149905.1"/>
    </source>
</evidence>
<dbReference type="InterPro" id="IPR012312">
    <property type="entry name" value="Hemerythrin-like"/>
</dbReference>
<comment type="caution">
    <text evidence="2">The sequence shown here is derived from an EMBL/GenBank/DDBJ whole genome shotgun (WGS) entry which is preliminary data.</text>
</comment>
<dbReference type="EMBL" id="JAVDWU010000003">
    <property type="protein sequence ID" value="MDR7149905.1"/>
    <property type="molecule type" value="Genomic_DNA"/>
</dbReference>
<evidence type="ECO:0000313" key="3">
    <source>
        <dbReference type="Proteomes" id="UP001265700"/>
    </source>
</evidence>
<name>A0ABU1WKT5_9BURK</name>
<organism evidence="2 3">
    <name type="scientific">Hydrogenophaga palleronii</name>
    <dbReference type="NCBI Taxonomy" id="65655"/>
    <lineage>
        <taxon>Bacteria</taxon>
        <taxon>Pseudomonadati</taxon>
        <taxon>Pseudomonadota</taxon>
        <taxon>Betaproteobacteria</taxon>
        <taxon>Burkholderiales</taxon>
        <taxon>Comamonadaceae</taxon>
        <taxon>Hydrogenophaga</taxon>
    </lineage>
</organism>